<feature type="compositionally biased region" description="Basic and acidic residues" evidence="8">
    <location>
        <begin position="404"/>
        <end position="414"/>
    </location>
</feature>
<evidence type="ECO:0000256" key="1">
    <source>
        <dbReference type="ARBA" id="ARBA00012513"/>
    </source>
</evidence>
<keyword evidence="9" id="KW-1133">Transmembrane helix</keyword>
<dbReference type="Proteomes" id="UP000198215">
    <property type="component" value="Chromosome I"/>
</dbReference>
<dbReference type="GO" id="GO:0005524">
    <property type="term" value="F:ATP binding"/>
    <property type="evidence" value="ECO:0007669"/>
    <property type="project" value="UniProtKB-UniRule"/>
</dbReference>
<dbReference type="GO" id="GO:0004674">
    <property type="term" value="F:protein serine/threonine kinase activity"/>
    <property type="evidence" value="ECO:0007669"/>
    <property type="project" value="UniProtKB-KW"/>
</dbReference>
<proteinExistence type="predicted"/>
<dbReference type="PROSITE" id="PS00107">
    <property type="entry name" value="PROTEIN_KINASE_ATP"/>
    <property type="match status" value="1"/>
</dbReference>
<evidence type="ECO:0000256" key="5">
    <source>
        <dbReference type="ARBA" id="ARBA00022777"/>
    </source>
</evidence>
<keyword evidence="5 11" id="KW-0418">Kinase</keyword>
<keyword evidence="2 11" id="KW-0723">Serine/threonine-protein kinase</keyword>
<feature type="transmembrane region" description="Helical" evidence="9">
    <location>
        <begin position="363"/>
        <end position="385"/>
    </location>
</feature>
<dbReference type="CDD" id="cd14014">
    <property type="entry name" value="STKc_PknB_like"/>
    <property type="match status" value="1"/>
</dbReference>
<keyword evidence="4 7" id="KW-0547">Nucleotide-binding</keyword>
<organism evidence="11 12">
    <name type="scientific">Micromonospora coxensis</name>
    <dbReference type="NCBI Taxonomy" id="356852"/>
    <lineage>
        <taxon>Bacteria</taxon>
        <taxon>Bacillati</taxon>
        <taxon>Actinomycetota</taxon>
        <taxon>Actinomycetes</taxon>
        <taxon>Micromonosporales</taxon>
        <taxon>Micromonosporaceae</taxon>
        <taxon>Micromonospora</taxon>
    </lineage>
</organism>
<dbReference type="Gene3D" id="3.30.200.20">
    <property type="entry name" value="Phosphorylase Kinase, domain 1"/>
    <property type="match status" value="1"/>
</dbReference>
<keyword evidence="9" id="KW-0472">Membrane</keyword>
<dbReference type="SMART" id="SM00220">
    <property type="entry name" value="S_TKc"/>
    <property type="match status" value="1"/>
</dbReference>
<dbReference type="PANTHER" id="PTHR43289">
    <property type="entry name" value="MITOGEN-ACTIVATED PROTEIN KINASE KINASE KINASE 20-RELATED"/>
    <property type="match status" value="1"/>
</dbReference>
<dbReference type="InterPro" id="IPR008271">
    <property type="entry name" value="Ser/Thr_kinase_AS"/>
</dbReference>
<evidence type="ECO:0000313" key="12">
    <source>
        <dbReference type="Proteomes" id="UP000198215"/>
    </source>
</evidence>
<evidence type="ECO:0000256" key="6">
    <source>
        <dbReference type="ARBA" id="ARBA00022840"/>
    </source>
</evidence>
<feature type="compositionally biased region" description="Pro residues" evidence="8">
    <location>
        <begin position="415"/>
        <end position="426"/>
    </location>
</feature>
<dbReference type="InterPro" id="IPR011009">
    <property type="entry name" value="Kinase-like_dom_sf"/>
</dbReference>
<evidence type="ECO:0000256" key="3">
    <source>
        <dbReference type="ARBA" id="ARBA00022679"/>
    </source>
</evidence>
<feature type="compositionally biased region" description="Basic and acidic residues" evidence="8">
    <location>
        <begin position="593"/>
        <end position="606"/>
    </location>
</feature>
<evidence type="ECO:0000259" key="10">
    <source>
        <dbReference type="PROSITE" id="PS50011"/>
    </source>
</evidence>
<name>A0A1C5HF26_9ACTN</name>
<dbReference type="RefSeq" id="WP_231933555.1">
    <property type="nucleotide sequence ID" value="NZ_LT607753.1"/>
</dbReference>
<dbReference type="Pfam" id="PF00069">
    <property type="entry name" value="Pkinase"/>
    <property type="match status" value="1"/>
</dbReference>
<evidence type="ECO:0000313" key="11">
    <source>
        <dbReference type="EMBL" id="SCG44616.1"/>
    </source>
</evidence>
<dbReference type="PROSITE" id="PS50011">
    <property type="entry name" value="PROTEIN_KINASE_DOM"/>
    <property type="match status" value="1"/>
</dbReference>
<dbReference type="InterPro" id="IPR000719">
    <property type="entry name" value="Prot_kinase_dom"/>
</dbReference>
<gene>
    <name evidence="11" type="ORF">GA0070614_1233</name>
</gene>
<evidence type="ECO:0000256" key="9">
    <source>
        <dbReference type="SAM" id="Phobius"/>
    </source>
</evidence>
<evidence type="ECO:0000256" key="4">
    <source>
        <dbReference type="ARBA" id="ARBA00022741"/>
    </source>
</evidence>
<keyword evidence="3" id="KW-0808">Transferase</keyword>
<dbReference type="Gene3D" id="1.10.510.10">
    <property type="entry name" value="Transferase(Phosphotransferase) domain 1"/>
    <property type="match status" value="1"/>
</dbReference>
<dbReference type="AlphaFoldDB" id="A0A1C5HF26"/>
<protein>
    <recommendedName>
        <fullName evidence="1">non-specific serine/threonine protein kinase</fullName>
        <ecNumber evidence="1">2.7.11.1</ecNumber>
    </recommendedName>
</protein>
<accession>A0A1C5HF26</accession>
<dbReference type="PANTHER" id="PTHR43289:SF6">
    <property type="entry name" value="SERINE_THREONINE-PROTEIN KINASE NEKL-3"/>
    <property type="match status" value="1"/>
</dbReference>
<keyword evidence="9" id="KW-0812">Transmembrane</keyword>
<evidence type="ECO:0000256" key="2">
    <source>
        <dbReference type="ARBA" id="ARBA00022527"/>
    </source>
</evidence>
<dbReference type="EMBL" id="LT607753">
    <property type="protein sequence ID" value="SCG44616.1"/>
    <property type="molecule type" value="Genomic_DNA"/>
</dbReference>
<dbReference type="PROSITE" id="PS00108">
    <property type="entry name" value="PROTEIN_KINASE_ST"/>
    <property type="match status" value="1"/>
</dbReference>
<dbReference type="InterPro" id="IPR017441">
    <property type="entry name" value="Protein_kinase_ATP_BS"/>
</dbReference>
<evidence type="ECO:0000256" key="8">
    <source>
        <dbReference type="SAM" id="MobiDB-lite"/>
    </source>
</evidence>
<feature type="region of interest" description="Disordered" evidence="8">
    <location>
        <begin position="593"/>
        <end position="612"/>
    </location>
</feature>
<dbReference type="EC" id="2.7.11.1" evidence="1"/>
<keyword evidence="12" id="KW-1185">Reference proteome</keyword>
<evidence type="ECO:0000256" key="7">
    <source>
        <dbReference type="PROSITE-ProRule" id="PRU10141"/>
    </source>
</evidence>
<reference evidence="12" key="1">
    <citation type="submission" date="2016-06" db="EMBL/GenBank/DDBJ databases">
        <authorList>
            <person name="Varghese N."/>
            <person name="Submissions Spin"/>
        </authorList>
    </citation>
    <scope>NUCLEOTIDE SEQUENCE [LARGE SCALE GENOMIC DNA]</scope>
    <source>
        <strain evidence="12">DSM 45161</strain>
    </source>
</reference>
<feature type="region of interest" description="Disordered" evidence="8">
    <location>
        <begin position="287"/>
        <end position="357"/>
    </location>
</feature>
<feature type="region of interest" description="Disordered" evidence="8">
    <location>
        <begin position="388"/>
        <end position="426"/>
    </location>
</feature>
<feature type="domain" description="Protein kinase" evidence="10">
    <location>
        <begin position="10"/>
        <end position="266"/>
    </location>
</feature>
<sequence>MQHVMIAGRYRLVELVGRGGMGRVWRARDEVLHREVAVKEVLPPHWLAESERDELRLRTLREARTAARLSHPNVVRLYDVVRVDEHPWIVMEYVPSRTLQAVLDSTGPVDPVRAAGIGRALLAALRAAHAAGVLHRDVKPQNVLMAHDGRIMLTDFGLATFDGGDGLTTRPGLVLGSPQFVAPERAAEGVSSVEADLWSLGATLHAAVEGRSPYARSTAMATLAALATEPPDPAPHAGPLAPVLTGLLCRDPGRRIGHDEAERRLLAAERPASPSDTEPPTVVLPVARPAAGATPPPAWPGTSERAPDDADALAPSGVLRVGGGPPVPAPDGGTTGHRPAGAGPDGHATPARAAAPMPPRRRWALVGIALGVAAATGVGTALALVDHDHGDTPVRTPASVSLPEEQRTPSRDGRPLPPPGAGGRPVVPPPFPCLRPYAFGDPVTAAPVGDHDGYRPPSGWTWQTEQGWRVAVPVGWLRSQDHGATCFRDPASRRTLSITPMTADLVDRKAFLRAEQRRQVEAGTLPGYEELRLGDVGGRDVGWECRWTTPFGEREHALRLLPGDQAGGWILTWSAADRDWDASVGQLTVARQSFHDRSAGGSRRPDTTASQG</sequence>
<feature type="binding site" evidence="7">
    <location>
        <position position="39"/>
    </location>
    <ligand>
        <name>ATP</name>
        <dbReference type="ChEBI" id="CHEBI:30616"/>
    </ligand>
</feature>
<keyword evidence="6 7" id="KW-0067">ATP-binding</keyword>
<dbReference type="SUPFAM" id="SSF56112">
    <property type="entry name" value="Protein kinase-like (PK-like)"/>
    <property type="match status" value="1"/>
</dbReference>